<proteinExistence type="predicted"/>
<evidence type="ECO:0000256" key="1">
    <source>
        <dbReference type="SAM" id="Phobius"/>
    </source>
</evidence>
<dbReference type="EMBL" id="JAQIOY010000001">
    <property type="protein sequence ID" value="MDA7423810.1"/>
    <property type="molecule type" value="Genomic_DNA"/>
</dbReference>
<dbReference type="PANTHER" id="PTHR34290:SF2">
    <property type="entry name" value="OS04G0668800 PROTEIN"/>
    <property type="match status" value="1"/>
</dbReference>
<gene>
    <name evidence="2" type="ORF">PFY00_03650</name>
</gene>
<dbReference type="InterPro" id="IPR044691">
    <property type="entry name" value="DCC1_Trx"/>
</dbReference>
<dbReference type="Pfam" id="PF04134">
    <property type="entry name" value="DCC1-like"/>
    <property type="match status" value="1"/>
</dbReference>
<keyword evidence="3" id="KW-1185">Reference proteome</keyword>
<protein>
    <submittedName>
        <fullName evidence="2">DUF393 domain-containing protein</fullName>
    </submittedName>
</protein>
<evidence type="ECO:0000313" key="3">
    <source>
        <dbReference type="Proteomes" id="UP001210720"/>
    </source>
</evidence>
<name>A0ABT4XPF6_9RHOB</name>
<dbReference type="InterPro" id="IPR007263">
    <property type="entry name" value="DCC1-like"/>
</dbReference>
<comment type="caution">
    <text evidence="2">The sequence shown here is derived from an EMBL/GenBank/DDBJ whole genome shotgun (WGS) entry which is preliminary data.</text>
</comment>
<keyword evidence="1" id="KW-1133">Transmembrane helix</keyword>
<reference evidence="2 3" key="1">
    <citation type="submission" date="2023-01" db="EMBL/GenBank/DDBJ databases">
        <title>Thalassococcus onchidii sp. nov., isolated from a marine invertebrate from the South China Sea.</title>
        <authorList>
            <person name="Xu S."/>
            <person name="Liu Z."/>
            <person name="Xu Y."/>
        </authorList>
    </citation>
    <scope>NUCLEOTIDE SEQUENCE [LARGE SCALE GENOMIC DNA]</scope>
    <source>
        <strain evidence="2 3">KCTC 32084</strain>
    </source>
</reference>
<sequence length="128" mass="14423">MNKKTTVIYNDTCPICAREVNGYRRATTRHDMDIAYAGLSDCDLAAFGLTRDQAAKRFHVMQDGELISGIPAFAALWRQMPGLKWLAWIVSLPLIRTVAALVYDYILAPLLFTLHKRREARGNAKKIA</sequence>
<accession>A0ABT4XPF6</accession>
<keyword evidence="1" id="KW-0472">Membrane</keyword>
<evidence type="ECO:0000313" key="2">
    <source>
        <dbReference type="EMBL" id="MDA7423810.1"/>
    </source>
</evidence>
<dbReference type="PANTHER" id="PTHR34290">
    <property type="entry name" value="SI:CH73-390P7.2"/>
    <property type="match status" value="1"/>
</dbReference>
<dbReference type="RefSeq" id="WP_271431144.1">
    <property type="nucleotide sequence ID" value="NZ_JAQIOY010000001.1"/>
</dbReference>
<dbReference type="Proteomes" id="UP001210720">
    <property type="component" value="Unassembled WGS sequence"/>
</dbReference>
<feature type="transmembrane region" description="Helical" evidence="1">
    <location>
        <begin position="85"/>
        <end position="112"/>
    </location>
</feature>
<organism evidence="2 3">
    <name type="scientific">Thalassococcus lentus</name>
    <dbReference type="NCBI Taxonomy" id="1210524"/>
    <lineage>
        <taxon>Bacteria</taxon>
        <taxon>Pseudomonadati</taxon>
        <taxon>Pseudomonadota</taxon>
        <taxon>Alphaproteobacteria</taxon>
        <taxon>Rhodobacterales</taxon>
        <taxon>Roseobacteraceae</taxon>
        <taxon>Thalassococcus</taxon>
    </lineage>
</organism>
<keyword evidence="1" id="KW-0812">Transmembrane</keyword>